<organism evidence="1 2">
    <name type="scientific">Carpinus fangiana</name>
    <dbReference type="NCBI Taxonomy" id="176857"/>
    <lineage>
        <taxon>Eukaryota</taxon>
        <taxon>Viridiplantae</taxon>
        <taxon>Streptophyta</taxon>
        <taxon>Embryophyta</taxon>
        <taxon>Tracheophyta</taxon>
        <taxon>Spermatophyta</taxon>
        <taxon>Magnoliopsida</taxon>
        <taxon>eudicotyledons</taxon>
        <taxon>Gunneridae</taxon>
        <taxon>Pentapetalae</taxon>
        <taxon>rosids</taxon>
        <taxon>fabids</taxon>
        <taxon>Fagales</taxon>
        <taxon>Betulaceae</taxon>
        <taxon>Carpinus</taxon>
    </lineage>
</organism>
<comment type="caution">
    <text evidence="1">The sequence shown here is derived from an EMBL/GenBank/DDBJ whole genome shotgun (WGS) entry which is preliminary data.</text>
</comment>
<name>A0A5N6KYF5_9ROSI</name>
<dbReference type="Proteomes" id="UP000327013">
    <property type="component" value="Unassembled WGS sequence"/>
</dbReference>
<accession>A0A5N6KYF5</accession>
<evidence type="ECO:0000313" key="2">
    <source>
        <dbReference type="Proteomes" id="UP000327013"/>
    </source>
</evidence>
<evidence type="ECO:0000313" key="1">
    <source>
        <dbReference type="EMBL" id="KAB8360710.1"/>
    </source>
</evidence>
<proteinExistence type="predicted"/>
<sequence length="243" mass="25819">MGIHKVERIYEIEETSIELTSEIGVFAKPICLPSWADCKACCTCTEAGADCNKCSPDKYVKCRNVFNDMGCKCPKSVAVAAQEVILDELVSFSHATESSQYLLGGNIGILAYANVCDTDSQLIKPCESCCTCGPRGGLPICSLSGCGAGIDICKQAIAKGTCSCQEIDSPDQGSTFTDTEKSDITKVILNYIAASPLGYKPYIVKITSTSIEGATGKKHVLYGMYDGSGERIGGLDFSANLDH</sequence>
<reference evidence="1 2" key="1">
    <citation type="submission" date="2019-06" db="EMBL/GenBank/DDBJ databases">
        <title>A chromosomal-level reference genome of Carpinus fangiana (Coryloideae, Betulaceae).</title>
        <authorList>
            <person name="Yang X."/>
            <person name="Wang Z."/>
            <person name="Zhang L."/>
            <person name="Hao G."/>
            <person name="Liu J."/>
            <person name="Yang Y."/>
        </authorList>
    </citation>
    <scope>NUCLEOTIDE SEQUENCE [LARGE SCALE GENOMIC DNA]</scope>
    <source>
        <strain evidence="1">Cfa_2016G</strain>
        <tissue evidence="1">Leaf</tissue>
    </source>
</reference>
<protein>
    <submittedName>
        <fullName evidence="1">Uncharacterized protein</fullName>
    </submittedName>
</protein>
<keyword evidence="2" id="KW-1185">Reference proteome</keyword>
<dbReference type="AlphaFoldDB" id="A0A5N6KYF5"/>
<dbReference type="EMBL" id="VIBQ01000017">
    <property type="protein sequence ID" value="KAB8360710.1"/>
    <property type="molecule type" value="Genomic_DNA"/>
</dbReference>
<gene>
    <name evidence="1" type="ORF">FH972_024446</name>
</gene>